<evidence type="ECO:0000256" key="1">
    <source>
        <dbReference type="SAM" id="SignalP"/>
    </source>
</evidence>
<dbReference type="PROSITE" id="PS51257">
    <property type="entry name" value="PROKAR_LIPOPROTEIN"/>
    <property type="match status" value="1"/>
</dbReference>
<dbReference type="AlphaFoldDB" id="A0A2M9AQF9"/>
<dbReference type="RefSeq" id="WP_100338846.1">
    <property type="nucleotide sequence ID" value="NZ_PGFA01000005.1"/>
</dbReference>
<reference evidence="2 3" key="1">
    <citation type="submission" date="2017-11" db="EMBL/GenBank/DDBJ databases">
        <title>Genomic Encyclopedia of Archaeal and Bacterial Type Strains, Phase II (KMG-II): From Individual Species to Whole Genera.</title>
        <authorList>
            <person name="Goeker M."/>
        </authorList>
    </citation>
    <scope>NUCLEOTIDE SEQUENCE [LARGE SCALE GENOMIC DNA]</scope>
    <source>
        <strain evidence="2 3">DSM 11115</strain>
    </source>
</reference>
<evidence type="ECO:0000313" key="2">
    <source>
        <dbReference type="EMBL" id="PJJ47922.1"/>
    </source>
</evidence>
<keyword evidence="1" id="KW-0732">Signal</keyword>
<dbReference type="EMBL" id="PGFA01000005">
    <property type="protein sequence ID" value="PJJ47922.1"/>
    <property type="molecule type" value="Genomic_DNA"/>
</dbReference>
<proteinExistence type="predicted"/>
<name>A0A2M9AQF9_9BACT</name>
<keyword evidence="3" id="KW-1185">Reference proteome</keyword>
<feature type="chain" id="PRO_5014741010" evidence="1">
    <location>
        <begin position="20"/>
        <end position="203"/>
    </location>
</feature>
<gene>
    <name evidence="2" type="ORF">CLV45_4612</name>
</gene>
<organism evidence="2 3">
    <name type="scientific">Hymenobacter chitinivorans DSM 11115</name>
    <dbReference type="NCBI Taxonomy" id="1121954"/>
    <lineage>
        <taxon>Bacteria</taxon>
        <taxon>Pseudomonadati</taxon>
        <taxon>Bacteroidota</taxon>
        <taxon>Cytophagia</taxon>
        <taxon>Cytophagales</taxon>
        <taxon>Hymenobacteraceae</taxon>
        <taxon>Hymenobacter</taxon>
    </lineage>
</organism>
<accession>A0A2M9AQF9</accession>
<dbReference type="Proteomes" id="UP000228535">
    <property type="component" value="Unassembled WGS sequence"/>
</dbReference>
<dbReference type="OrthoDB" id="879728at2"/>
<sequence>MKKIVFGLLLLVSCGGALSSCKEDSKLPAPAFESLPAIFPKATPGKDFFDATAAKAAASTNPTRPIFEFTVDLGKERDIKIRTIEVYKSFGRPASSGLTLGPRVKVGDYSTFPFTVSLTSTEALRDLKRLSGTAPNINLLPVVPANPDAFNNIVQANDAVVFTFEIITQDDRRIVLTQLNTYGAPTGTQSLAPYAAIAVFRNS</sequence>
<feature type="signal peptide" evidence="1">
    <location>
        <begin position="1"/>
        <end position="19"/>
    </location>
</feature>
<protein>
    <submittedName>
        <fullName evidence="2">Uncharacterized protein</fullName>
    </submittedName>
</protein>
<evidence type="ECO:0000313" key="3">
    <source>
        <dbReference type="Proteomes" id="UP000228535"/>
    </source>
</evidence>
<comment type="caution">
    <text evidence="2">The sequence shown here is derived from an EMBL/GenBank/DDBJ whole genome shotgun (WGS) entry which is preliminary data.</text>
</comment>